<dbReference type="Gene3D" id="3.40.50.300">
    <property type="entry name" value="P-loop containing nucleotide triphosphate hydrolases"/>
    <property type="match status" value="1"/>
</dbReference>
<organism evidence="1 2">
    <name type="scientific">Acidihalobacter yilgarnensis</name>
    <dbReference type="NCBI Taxonomy" id="2819280"/>
    <lineage>
        <taxon>Bacteria</taxon>
        <taxon>Pseudomonadati</taxon>
        <taxon>Pseudomonadota</taxon>
        <taxon>Gammaproteobacteria</taxon>
        <taxon>Chromatiales</taxon>
        <taxon>Ectothiorhodospiraceae</taxon>
        <taxon>Acidihalobacter</taxon>
    </lineage>
</organism>
<gene>
    <name evidence="1" type="ORF">BI364_08405</name>
</gene>
<accession>A0A1D8INE0</accession>
<name>A0A1D8INE0_9GAMM</name>
<dbReference type="KEGG" id="aprs:BI364_08405"/>
<evidence type="ECO:0000313" key="1">
    <source>
        <dbReference type="EMBL" id="AOU97983.1"/>
    </source>
</evidence>
<evidence type="ECO:0000313" key="2">
    <source>
        <dbReference type="Proteomes" id="UP000095401"/>
    </source>
</evidence>
<keyword evidence="2" id="KW-1185">Reference proteome</keyword>
<dbReference type="Proteomes" id="UP000095401">
    <property type="component" value="Chromosome"/>
</dbReference>
<dbReference type="InterPro" id="IPR027417">
    <property type="entry name" value="P-loop_NTPase"/>
</dbReference>
<proteinExistence type="predicted"/>
<dbReference type="EMBL" id="CP017415">
    <property type="protein sequence ID" value="AOU97983.1"/>
    <property type="molecule type" value="Genomic_DNA"/>
</dbReference>
<evidence type="ECO:0008006" key="3">
    <source>
        <dbReference type="Google" id="ProtNLM"/>
    </source>
</evidence>
<reference evidence="2" key="1">
    <citation type="submission" date="2016-09" db="EMBL/GenBank/DDBJ databases">
        <title>Acidihalobacter prosperus F5.</title>
        <authorList>
            <person name="Khaleque H.N."/>
            <person name="Ramsay J.P."/>
            <person name="Kaksonen A.H."/>
            <person name="Boxall N.J."/>
            <person name="Watkin E.L.J."/>
        </authorList>
    </citation>
    <scope>NUCLEOTIDE SEQUENCE [LARGE SCALE GENOMIC DNA]</scope>
    <source>
        <strain evidence="2">F5</strain>
    </source>
</reference>
<sequence length="426" mass="48189">MPEKIYRTADVFGIHRDLPLNYTTRQSADDLLLDSLTRDKHLVIYGSSKQGKTSLRKHCLRDDDYITVHCSNKWDIAALHAAVLKKAGYEVTQGTSKTVTGRQKIFAKLTASFLAGKAEGGAEAERTKQDRVDTAPLELDPEDVNDIIQALCSIGFTKFIVLEDFHYLSTETQKDFSVALKAFHENSKLCFIVIGVWLEENRLTVYNGDLTGRVTPINADKWTPEELDAVVKSGEALLHVSFAPDFRDHVIANSFDSVYILQEACYRCCVAEDVNQTQNQHKEIGSTQRSDEIIRTVVNQQTGRFNSFLTQFSDGFQDTQLQMYRWLLYPVLLASREELEVGLRLNAIRRSMQTKHPQGSSLNPGNITQALQSAAALQVKKDIKPIILDYDQTNLRLNVVDKAFLIWLETQERKDLLELVDLPTDC</sequence>
<protein>
    <recommendedName>
        <fullName evidence="3">Orc1-like AAA ATPase domain-containing protein</fullName>
    </recommendedName>
</protein>
<dbReference type="AlphaFoldDB" id="A0A1D8INE0"/>
<dbReference type="SUPFAM" id="SSF52540">
    <property type="entry name" value="P-loop containing nucleoside triphosphate hydrolases"/>
    <property type="match status" value="1"/>
</dbReference>